<dbReference type="InterPro" id="IPR013096">
    <property type="entry name" value="Cupin_2"/>
</dbReference>
<comment type="caution">
    <text evidence="2">The sequence shown here is derived from an EMBL/GenBank/DDBJ whole genome shotgun (WGS) entry which is preliminary data.</text>
</comment>
<reference evidence="2 3" key="1">
    <citation type="submission" date="2023-07" db="EMBL/GenBank/DDBJ databases">
        <title>Genomic Encyclopedia of Type Strains, Phase IV (KMG-IV): sequencing the most valuable type-strain genomes for metagenomic binning, comparative biology and taxonomic classification.</title>
        <authorList>
            <person name="Goeker M."/>
        </authorList>
    </citation>
    <scope>NUCLEOTIDE SEQUENCE [LARGE SCALE GENOMIC DNA]</scope>
    <source>
        <strain evidence="2 3">DSM 16419</strain>
    </source>
</reference>
<gene>
    <name evidence="2" type="ORF">QOZ98_000039</name>
</gene>
<dbReference type="SUPFAM" id="SSF51182">
    <property type="entry name" value="RmlC-like cupins"/>
    <property type="match status" value="1"/>
</dbReference>
<evidence type="ECO:0000313" key="2">
    <source>
        <dbReference type="EMBL" id="MDQ0427214.1"/>
    </source>
</evidence>
<keyword evidence="3" id="KW-1185">Reference proteome</keyword>
<dbReference type="Pfam" id="PF07883">
    <property type="entry name" value="Cupin_2"/>
    <property type="match status" value="1"/>
</dbReference>
<feature type="domain" description="Cupin type-2" evidence="1">
    <location>
        <begin position="32"/>
        <end position="100"/>
    </location>
</feature>
<evidence type="ECO:0000259" key="1">
    <source>
        <dbReference type="Pfam" id="PF07883"/>
    </source>
</evidence>
<protein>
    <submittedName>
        <fullName evidence="2">Quercetin dioxygenase-like cupin family protein</fullName>
    </submittedName>
</protein>
<dbReference type="PANTHER" id="PTHR37694:SF1">
    <property type="entry name" value="SLR8022 PROTEIN"/>
    <property type="match status" value="1"/>
</dbReference>
<name>A0ABU0GPC8_9BACL</name>
<evidence type="ECO:0000313" key="3">
    <source>
        <dbReference type="Proteomes" id="UP001241988"/>
    </source>
</evidence>
<organism evidence="2 3">
    <name type="scientific">Planomicrobium stackebrandtii</name>
    <dbReference type="NCBI Taxonomy" id="253160"/>
    <lineage>
        <taxon>Bacteria</taxon>
        <taxon>Bacillati</taxon>
        <taxon>Bacillota</taxon>
        <taxon>Bacilli</taxon>
        <taxon>Bacillales</taxon>
        <taxon>Caryophanaceae</taxon>
        <taxon>Planomicrobium</taxon>
    </lineage>
</organism>
<dbReference type="Proteomes" id="UP001241988">
    <property type="component" value="Unassembled WGS sequence"/>
</dbReference>
<dbReference type="InterPro" id="IPR014710">
    <property type="entry name" value="RmlC-like_jellyroll"/>
</dbReference>
<dbReference type="EMBL" id="JAUSWB010000001">
    <property type="protein sequence ID" value="MDQ0427214.1"/>
    <property type="molecule type" value="Genomic_DNA"/>
</dbReference>
<dbReference type="Gene3D" id="2.60.120.10">
    <property type="entry name" value="Jelly Rolls"/>
    <property type="match status" value="1"/>
</dbReference>
<dbReference type="PANTHER" id="PTHR37694">
    <property type="entry name" value="SLR8022 PROTEIN"/>
    <property type="match status" value="1"/>
</dbReference>
<dbReference type="InterPro" id="IPR011051">
    <property type="entry name" value="RmlC_Cupin_sf"/>
</dbReference>
<dbReference type="RefSeq" id="WP_308785546.1">
    <property type="nucleotide sequence ID" value="NZ_JAUSWB010000001.1"/>
</dbReference>
<accession>A0ABU0GPC8</accession>
<sequence length="104" mass="11799">MTIKKLLDLQTYDEKKMSKQIVIEEEKSKVIVFNFLPGQVMPKHGHPHKNAYVFVVDGEGICYLDDIDTAVQQGDIIHCNPHQKISIENNGTTSMTVYVVHADE</sequence>
<proteinExistence type="predicted"/>